<evidence type="ECO:0000259" key="8">
    <source>
        <dbReference type="Pfam" id="PF02836"/>
    </source>
</evidence>
<comment type="caution">
    <text evidence="10">The sequence shown here is derived from an EMBL/GenBank/DDBJ whole genome shotgun (WGS) entry which is preliminary data.</text>
</comment>
<dbReference type="GO" id="GO:0005975">
    <property type="term" value="P:carbohydrate metabolic process"/>
    <property type="evidence" value="ECO:0007669"/>
    <property type="project" value="InterPro"/>
</dbReference>
<dbReference type="InterPro" id="IPR006102">
    <property type="entry name" value="Ig-like_GH2"/>
</dbReference>
<feature type="domain" description="Glycoside hydrolase family 2 catalytic" evidence="8">
    <location>
        <begin position="284"/>
        <end position="599"/>
    </location>
</feature>
<proteinExistence type="inferred from homology"/>
<organism evidence="10 11">
    <name type="scientific">Colletotrichum scovillei</name>
    <dbReference type="NCBI Taxonomy" id="1209932"/>
    <lineage>
        <taxon>Eukaryota</taxon>
        <taxon>Fungi</taxon>
        <taxon>Dikarya</taxon>
        <taxon>Ascomycota</taxon>
        <taxon>Pezizomycotina</taxon>
        <taxon>Sordariomycetes</taxon>
        <taxon>Hypocreomycetidae</taxon>
        <taxon>Glomerellales</taxon>
        <taxon>Glomerellaceae</taxon>
        <taxon>Colletotrichum</taxon>
        <taxon>Colletotrichum acutatum species complex</taxon>
    </lineage>
</organism>
<dbReference type="NCBIfam" id="NF007538">
    <property type="entry name" value="PRK10150.1"/>
    <property type="match status" value="1"/>
</dbReference>
<evidence type="ECO:0000313" key="10">
    <source>
        <dbReference type="EMBL" id="KAG7057513.1"/>
    </source>
</evidence>
<accession>A0A9P7RFF8</accession>
<evidence type="ECO:0000256" key="3">
    <source>
        <dbReference type="ARBA" id="ARBA00016205"/>
    </source>
</evidence>
<name>A0A9P7RFF8_9PEZI</name>
<evidence type="ECO:0000256" key="5">
    <source>
        <dbReference type="ARBA" id="ARBA00023295"/>
    </source>
</evidence>
<dbReference type="InterPro" id="IPR006101">
    <property type="entry name" value="Glyco_hydro_2"/>
</dbReference>
<protein>
    <recommendedName>
        <fullName evidence="3">Beta-glucuronidase</fullName>
        <ecNumber evidence="2">3.2.1.31</ecNumber>
    </recommendedName>
</protein>
<dbReference type="Pfam" id="PF02836">
    <property type="entry name" value="Glyco_hydro_2_C"/>
    <property type="match status" value="1"/>
</dbReference>
<dbReference type="InterPro" id="IPR017853">
    <property type="entry name" value="GH"/>
</dbReference>
<dbReference type="Proteomes" id="UP000699042">
    <property type="component" value="Unassembled WGS sequence"/>
</dbReference>
<dbReference type="InterPro" id="IPR008979">
    <property type="entry name" value="Galactose-bd-like_sf"/>
</dbReference>
<evidence type="ECO:0000259" key="9">
    <source>
        <dbReference type="Pfam" id="PF02837"/>
    </source>
</evidence>
<feature type="domain" description="Glycosyl hydrolases family 2 sugar binding" evidence="9">
    <location>
        <begin position="14"/>
        <end position="182"/>
    </location>
</feature>
<dbReference type="InterPro" id="IPR023230">
    <property type="entry name" value="Glyco_hydro_2_CS"/>
</dbReference>
<gene>
    <name evidence="10" type="ORF">JMJ77_004899</name>
</gene>
<dbReference type="Gene3D" id="2.60.120.260">
    <property type="entry name" value="Galactose-binding domain-like"/>
    <property type="match status" value="1"/>
</dbReference>
<dbReference type="FunFam" id="3.20.20.80:FF:000080">
    <property type="entry name" value="Beta-glucuronidase UidA"/>
    <property type="match status" value="1"/>
</dbReference>
<evidence type="ECO:0000256" key="2">
    <source>
        <dbReference type="ARBA" id="ARBA00012761"/>
    </source>
</evidence>
<dbReference type="SUPFAM" id="SSF69118">
    <property type="entry name" value="AhpD-like"/>
    <property type="match status" value="1"/>
</dbReference>
<evidence type="ECO:0000256" key="1">
    <source>
        <dbReference type="ARBA" id="ARBA00007401"/>
    </source>
</evidence>
<dbReference type="PANTHER" id="PTHR10066:SF67">
    <property type="entry name" value="BETA-GLUCURONIDASE"/>
    <property type="match status" value="1"/>
</dbReference>
<dbReference type="Pfam" id="PF00703">
    <property type="entry name" value="Glyco_hydro_2"/>
    <property type="match status" value="1"/>
</dbReference>
<dbReference type="Gene3D" id="1.20.1290.10">
    <property type="entry name" value="AhpD-like"/>
    <property type="match status" value="1"/>
</dbReference>
<dbReference type="SUPFAM" id="SSF49785">
    <property type="entry name" value="Galactose-binding domain-like"/>
    <property type="match status" value="1"/>
</dbReference>
<dbReference type="InterPro" id="IPR036156">
    <property type="entry name" value="Beta-gal/glucu_dom_sf"/>
</dbReference>
<reference evidence="10" key="1">
    <citation type="submission" date="2021-05" db="EMBL/GenBank/DDBJ databases">
        <title>Comparative genomics of three Colletotrichum scovillei strains and genetic complementation revealed genes involved fungal growth and virulence on chili pepper.</title>
        <authorList>
            <person name="Hsieh D.-K."/>
            <person name="Chuang S.-C."/>
            <person name="Chen C.-Y."/>
            <person name="Chao Y.-T."/>
            <person name="Lu M.-Y.J."/>
            <person name="Lee M.-H."/>
            <person name="Shih M.-C."/>
        </authorList>
    </citation>
    <scope>NUCLEOTIDE SEQUENCE</scope>
    <source>
        <strain evidence="10">Coll-153</strain>
    </source>
</reference>
<dbReference type="SUPFAM" id="SSF51445">
    <property type="entry name" value="(Trans)glycosidases"/>
    <property type="match status" value="1"/>
</dbReference>
<evidence type="ECO:0000259" key="7">
    <source>
        <dbReference type="Pfam" id="PF00703"/>
    </source>
</evidence>
<keyword evidence="4 6" id="KW-0378">Hydrolase</keyword>
<dbReference type="PANTHER" id="PTHR10066">
    <property type="entry name" value="BETA-GLUCURONIDASE"/>
    <property type="match status" value="1"/>
</dbReference>
<dbReference type="InterPro" id="IPR006103">
    <property type="entry name" value="Glyco_hydro_2_cat"/>
</dbReference>
<evidence type="ECO:0000256" key="6">
    <source>
        <dbReference type="RuleBase" id="RU361154"/>
    </source>
</evidence>
<dbReference type="GO" id="GO:0019391">
    <property type="term" value="P:glucuronoside catabolic process"/>
    <property type="evidence" value="ECO:0007669"/>
    <property type="project" value="TreeGrafter"/>
</dbReference>
<dbReference type="FunFam" id="2.60.120.260:FF:000027">
    <property type="entry name" value="Beta-glucuronidase"/>
    <property type="match status" value="1"/>
</dbReference>
<dbReference type="SUPFAM" id="SSF49303">
    <property type="entry name" value="beta-Galactosidase/glucuronidase domain"/>
    <property type="match status" value="1"/>
</dbReference>
<dbReference type="PRINTS" id="PR00132">
    <property type="entry name" value="GLHYDRLASE2"/>
</dbReference>
<dbReference type="EC" id="3.2.1.31" evidence="2"/>
<comment type="similarity">
    <text evidence="1 6">Belongs to the glycosyl hydrolase 2 family.</text>
</comment>
<dbReference type="FunFam" id="2.60.40.10:FF:001198">
    <property type="entry name" value="Beta-glucuronidase UidA"/>
    <property type="match status" value="1"/>
</dbReference>
<dbReference type="InterPro" id="IPR029032">
    <property type="entry name" value="AhpD-like"/>
</dbReference>
<dbReference type="GO" id="GO:0004566">
    <property type="term" value="F:beta-glucuronidase activity"/>
    <property type="evidence" value="ECO:0007669"/>
    <property type="project" value="UniProtKB-EC"/>
</dbReference>
<dbReference type="InterPro" id="IPR013783">
    <property type="entry name" value="Ig-like_fold"/>
</dbReference>
<dbReference type="Gene3D" id="3.20.20.80">
    <property type="entry name" value="Glycosidases"/>
    <property type="match status" value="1"/>
</dbReference>
<dbReference type="AlphaFoldDB" id="A0A9P7RFF8"/>
<evidence type="ECO:0000313" key="11">
    <source>
        <dbReference type="Proteomes" id="UP000699042"/>
    </source>
</evidence>
<dbReference type="InterPro" id="IPR006104">
    <property type="entry name" value="Glyco_hydro_2_N"/>
</dbReference>
<dbReference type="Pfam" id="PF02837">
    <property type="entry name" value="Glyco_hydro_2_N"/>
    <property type="match status" value="1"/>
</dbReference>
<dbReference type="Gene3D" id="2.60.40.10">
    <property type="entry name" value="Immunoglobulins"/>
    <property type="match status" value="1"/>
</dbReference>
<dbReference type="PROSITE" id="PS00719">
    <property type="entry name" value="GLYCOSYL_HYDROL_F2_1"/>
    <property type="match status" value="1"/>
</dbReference>
<evidence type="ECO:0000256" key="4">
    <source>
        <dbReference type="ARBA" id="ARBA00022801"/>
    </source>
</evidence>
<sequence>MLKPQANSTRDVVSLDGIWNFALASSPDIEADAPWSKLIPPKLQVPVPASYNDIFADEKIRSHVGWVYYQRQVTVPRRWSPEDQRYFLRFDAATHRGRVYVNEKLVADHAGGYTPFQANITDIIKPGERFRLTVAVSNELSWETIPPGKIQTLANGKRKQNYQHDFFNYSGLARSVYLCSKPAVSISDITVVTDILESGAGKVQYKVETSQPVGDDKVKISVLDEEGLTVAQANGTKNELTINSAHLWQPGAAYLYQLRVEILSGSNKDELLDTYELFFGIRTISVKGNQFLINGKPFYFTGFGKHEDSPIRGKGFDPAYMIHDFHLMRWMGANSFRTAHYPYAEEVLDYADRHGIVVINETPAVGINLGIIAGVFGLKAPPTFAPDACNETTQAAHDQAIRELVARDKNHPSVVMWTVTNEPASAEPGAREYLEPLVSLTRELDPTRPVCFANMGFATFEKDLVTDLFDVICLNRYYGWYSQTGDLEEAEQVLEKDLLGWQDKYGKPMIMTEYGAEAVAGLHAVCDVPWSEEYQGKFLEMFHRVFDRVENVVGEHVWNFADFQTTSSITRVDGNKKGVFTRDRKPKGSVQVLKARWTAKQAKDVLPRHPASRPTSETIRTVQMKFIKIMNMARLPYPDVKGAPLNISKLLAHSPATVNHWSKIAGAHFKDLELSSKNRELVILLSTAKFRSTYEWTHHSTVSAKEGVTDAQREVIVQAGRQKGYFSAQGKLESLAELFTSKEKALLLFIEAVIDGPEVADELWTKAKTEFSDREVVEMITLQGFYYTFSRLTTVLNVELEPFAKPSKL</sequence>
<feature type="domain" description="Glycoside hydrolase family 2 immunoglobulin-like beta-sandwich" evidence="7">
    <location>
        <begin position="185"/>
        <end position="282"/>
    </location>
</feature>
<keyword evidence="11" id="KW-1185">Reference proteome</keyword>
<dbReference type="EMBL" id="JAESDN010000001">
    <property type="protein sequence ID" value="KAG7057513.1"/>
    <property type="molecule type" value="Genomic_DNA"/>
</dbReference>
<keyword evidence="5 6" id="KW-0326">Glycosidase</keyword>
<dbReference type="GO" id="GO:0030246">
    <property type="term" value="F:carbohydrate binding"/>
    <property type="evidence" value="ECO:0007669"/>
    <property type="project" value="TreeGrafter"/>
</dbReference>